<keyword evidence="5 6" id="KW-0472">Membrane</keyword>
<keyword evidence="4 6" id="KW-1133">Transmembrane helix</keyword>
<comment type="similarity">
    <text evidence="6">Belongs to the binding-protein-dependent transport system permease family.</text>
</comment>
<dbReference type="Gene3D" id="1.10.3720.10">
    <property type="entry name" value="MetI-like"/>
    <property type="match status" value="1"/>
</dbReference>
<evidence type="ECO:0000259" key="7">
    <source>
        <dbReference type="PROSITE" id="PS50928"/>
    </source>
</evidence>
<evidence type="ECO:0000256" key="5">
    <source>
        <dbReference type="ARBA" id="ARBA00023136"/>
    </source>
</evidence>
<feature type="transmembrane region" description="Helical" evidence="6">
    <location>
        <begin position="266"/>
        <end position="287"/>
    </location>
</feature>
<evidence type="ECO:0000313" key="9">
    <source>
        <dbReference type="Proteomes" id="UP001597227"/>
    </source>
</evidence>
<feature type="transmembrane region" description="Helical" evidence="6">
    <location>
        <begin position="216"/>
        <end position="235"/>
    </location>
</feature>
<protein>
    <submittedName>
        <fullName evidence="8">ABC transporter permease</fullName>
    </submittedName>
</protein>
<feature type="transmembrane region" description="Helical" evidence="6">
    <location>
        <begin position="7"/>
        <end position="28"/>
    </location>
</feature>
<dbReference type="Proteomes" id="UP001597227">
    <property type="component" value="Unassembled WGS sequence"/>
</dbReference>
<evidence type="ECO:0000256" key="6">
    <source>
        <dbReference type="RuleBase" id="RU363032"/>
    </source>
</evidence>
<evidence type="ECO:0000313" key="8">
    <source>
        <dbReference type="EMBL" id="MFD1780908.1"/>
    </source>
</evidence>
<name>A0ABW4MTI4_9BACI</name>
<accession>A0ABW4MTI4</accession>
<dbReference type="PANTHER" id="PTHR43839">
    <property type="entry name" value="OPPC IN A BINDING PROTEIN-DEPENDENT TRANSPORT SYSTEM"/>
    <property type="match status" value="1"/>
</dbReference>
<comment type="subcellular location">
    <subcellularLocation>
        <location evidence="6">Cell membrane</location>
        <topology evidence="6">Multi-pass membrane protein</topology>
    </subcellularLocation>
    <subcellularLocation>
        <location evidence="1">Membrane</location>
        <topology evidence="1">Multi-pass membrane protein</topology>
    </subcellularLocation>
</comment>
<evidence type="ECO:0000256" key="2">
    <source>
        <dbReference type="ARBA" id="ARBA00022448"/>
    </source>
</evidence>
<organism evidence="8 9">
    <name type="scientific">Fredinandcohnia salidurans</name>
    <dbReference type="NCBI Taxonomy" id="2595041"/>
    <lineage>
        <taxon>Bacteria</taxon>
        <taxon>Bacillati</taxon>
        <taxon>Bacillota</taxon>
        <taxon>Bacilli</taxon>
        <taxon>Bacillales</taxon>
        <taxon>Bacillaceae</taxon>
        <taxon>Fredinandcohnia</taxon>
    </lineage>
</organism>
<keyword evidence="3 6" id="KW-0812">Transmembrane</keyword>
<evidence type="ECO:0000256" key="1">
    <source>
        <dbReference type="ARBA" id="ARBA00004141"/>
    </source>
</evidence>
<dbReference type="RefSeq" id="WP_099354014.1">
    <property type="nucleotide sequence ID" value="NZ_JBHUEK010000029.1"/>
</dbReference>
<feature type="domain" description="ABC transmembrane type-1" evidence="7">
    <location>
        <begin position="79"/>
        <end position="291"/>
    </location>
</feature>
<dbReference type="InterPro" id="IPR035906">
    <property type="entry name" value="MetI-like_sf"/>
</dbReference>
<gene>
    <name evidence="8" type="ORF">ACFSFW_19840</name>
</gene>
<comment type="caution">
    <text evidence="8">The sequence shown here is derived from an EMBL/GenBank/DDBJ whole genome shotgun (WGS) entry which is preliminary data.</text>
</comment>
<feature type="transmembrane region" description="Helical" evidence="6">
    <location>
        <begin position="117"/>
        <end position="141"/>
    </location>
</feature>
<evidence type="ECO:0000256" key="3">
    <source>
        <dbReference type="ARBA" id="ARBA00022692"/>
    </source>
</evidence>
<keyword evidence="2 6" id="KW-0813">Transport</keyword>
<feature type="transmembrane region" description="Helical" evidence="6">
    <location>
        <begin position="147"/>
        <end position="166"/>
    </location>
</feature>
<dbReference type="InterPro" id="IPR000515">
    <property type="entry name" value="MetI-like"/>
</dbReference>
<evidence type="ECO:0000256" key="4">
    <source>
        <dbReference type="ARBA" id="ARBA00022989"/>
    </source>
</evidence>
<reference evidence="9" key="1">
    <citation type="journal article" date="2019" name="Int. J. Syst. Evol. Microbiol.">
        <title>The Global Catalogue of Microorganisms (GCM) 10K type strain sequencing project: providing services to taxonomists for standard genome sequencing and annotation.</title>
        <authorList>
            <consortium name="The Broad Institute Genomics Platform"/>
            <consortium name="The Broad Institute Genome Sequencing Center for Infectious Disease"/>
            <person name="Wu L."/>
            <person name="Ma J."/>
        </authorList>
    </citation>
    <scope>NUCLEOTIDE SEQUENCE [LARGE SCALE GENOMIC DNA]</scope>
    <source>
        <strain evidence="9">CCUG 15531</strain>
    </source>
</reference>
<dbReference type="CDD" id="cd06261">
    <property type="entry name" value="TM_PBP2"/>
    <property type="match status" value="1"/>
</dbReference>
<proteinExistence type="inferred from homology"/>
<feature type="transmembrane region" description="Helical" evidence="6">
    <location>
        <begin position="85"/>
        <end position="105"/>
    </location>
</feature>
<dbReference type="Pfam" id="PF00528">
    <property type="entry name" value="BPD_transp_1"/>
    <property type="match status" value="1"/>
</dbReference>
<dbReference type="EMBL" id="JBHUEK010000029">
    <property type="protein sequence ID" value="MFD1780908.1"/>
    <property type="molecule type" value="Genomic_DNA"/>
</dbReference>
<sequence>MLNRNWFLITGIFMLSILLLITFVGPHIPYVKEGIEEGRIRFLDGGKGLLKAPFSPGQQPPFGSDHEGRDLLSVIIVGAKDTLKIILGIVVIRYCLAIPLGLLATRKNNPFSWIVTTWNNVFSSIPIIFSALLLLAIPALVMNENRLWWSVLLLALIEVGKVSHIIREETQRIVRKPYIEAGITVGISPLRLALGNILPNTYPAIMVNFFIDIGRTCLLIAQLGIFGVFLSQVFVQTNYGVGEMINTSLNWPTLLGQARKDMISSIWIPFWTCVAISFTMFTFTILGEGLRRYFDRKTT</sequence>
<dbReference type="SUPFAM" id="SSF161098">
    <property type="entry name" value="MetI-like"/>
    <property type="match status" value="1"/>
</dbReference>
<dbReference type="PROSITE" id="PS50928">
    <property type="entry name" value="ABC_TM1"/>
    <property type="match status" value="1"/>
</dbReference>
<keyword evidence="9" id="KW-1185">Reference proteome</keyword>
<dbReference type="PANTHER" id="PTHR43839:SF3">
    <property type="entry name" value="OLIGOPEPTIDE ABC TRANSPORTER, PERMEASE PROTEIN"/>
    <property type="match status" value="1"/>
</dbReference>